<feature type="compositionally biased region" description="Polar residues" evidence="3">
    <location>
        <begin position="567"/>
        <end position="588"/>
    </location>
</feature>
<dbReference type="PANTHER" id="PTHR36191">
    <property type="entry name" value="ENDO/EXONUCLEASE/PHOSPHATASE DOMAIN-CONTAINING PROTEIN-RELATED"/>
    <property type="match status" value="1"/>
</dbReference>
<dbReference type="HOGENOM" id="CLU_350645_0_0_1"/>
<evidence type="ECO:0000313" key="5">
    <source>
        <dbReference type="EMBL" id="EKC40052.1"/>
    </source>
</evidence>
<dbReference type="InterPro" id="IPR057774">
    <property type="entry name" value="D8C_UMOD/GP2/OIT3-like"/>
</dbReference>
<dbReference type="InParanoid" id="K1QTE6"/>
<keyword evidence="1" id="KW-0732">Signal</keyword>
<feature type="compositionally biased region" description="Low complexity" evidence="3">
    <location>
        <begin position="620"/>
        <end position="631"/>
    </location>
</feature>
<feature type="compositionally biased region" description="Low complexity" evidence="3">
    <location>
        <begin position="677"/>
        <end position="704"/>
    </location>
</feature>
<proteinExistence type="predicted"/>
<feature type="compositionally biased region" description="Low complexity" evidence="3">
    <location>
        <begin position="720"/>
        <end position="735"/>
    </location>
</feature>
<dbReference type="EMBL" id="JH817882">
    <property type="protein sequence ID" value="EKC40052.1"/>
    <property type="molecule type" value="Genomic_DNA"/>
</dbReference>
<feature type="region of interest" description="Disordered" evidence="3">
    <location>
        <begin position="605"/>
        <end position="740"/>
    </location>
</feature>
<evidence type="ECO:0000259" key="4">
    <source>
        <dbReference type="Pfam" id="PF23283"/>
    </source>
</evidence>
<feature type="compositionally biased region" description="Polar residues" evidence="3">
    <location>
        <begin position="667"/>
        <end position="676"/>
    </location>
</feature>
<feature type="region of interest" description="Disordered" evidence="3">
    <location>
        <begin position="542"/>
        <end position="588"/>
    </location>
</feature>
<feature type="region of interest" description="Disordered" evidence="3">
    <location>
        <begin position="325"/>
        <end position="349"/>
    </location>
</feature>
<feature type="compositionally biased region" description="Polar residues" evidence="3">
    <location>
        <begin position="334"/>
        <end position="349"/>
    </location>
</feature>
<evidence type="ECO:0000256" key="3">
    <source>
        <dbReference type="SAM" id="MobiDB-lite"/>
    </source>
</evidence>
<name>K1QTE6_MAGGI</name>
<dbReference type="AlphaFoldDB" id="K1QTE6"/>
<accession>K1QTE6</accession>
<sequence>MDEIIERCNICNKIPSLVLHSDYKAFLTYSKADPCENYSPLPFPYDRYVTNNISGSEVSVLHDRHLERAWYRVGHALDMATTAPSLLHCGTTFPVWMNGSIPDISDGEASRRACILGNINGNFCVHHLEIRVKNCGSYRVYYLPPTPSNDEAYCFEIDIDNTTSSESNTTSVPTTNSPTTTISRPGSGNVTSVPTSDPCFNYSPLPNAYDRYYYNVINGSSGSALHDRHLPEGWYRAGVSLDMPNIAPSHLYCGTYFPVWMDGNIPNISEGIVERKVCFLGYQAGNFCVHHLQIQVKNCGEYRVYYLYPTPSNDEAYCFELDDDETTDSPSTTRVSTTISRPGSGNVTSVPTSDPCYKYSPLPNAYDRYYYNVINGSSGSVLHDRHLPEGWYRAGVSLDMPNIAPSHLYCGTYFPIWMNGNIPNQLEGIVERKVCFLGNQAGNFCVHHLQIQVKNCGEYRVYYLYPTPSNDEAYCFGLIPNVTTGIVNRTVCFLGGDDNWCYHSILIKVKNCGSYRVYLLKPTLTNTSAYCFGSNPNYDISTTTTLPPSPVTTDEDESTENTDSMEPTSQTPINTTLDQNSSTSSPWTFNQSLSTTSFIPYTSTVQPSASTSANVTVRPSASTTASQQSTSLTHPANETQRPTTTSTTKLPTSSSNPETTEKPELPVSSTTANGTHQPATTFSQQQPSSSTTTTYTHLPTTLATNGTKQSTTTLATQLPTSSTTASNTQNTSTTSDMNKPTTVTINTFNEWHATANNTNITKFHTTAFHNNSCTPASSIFYYSQWNATTYNNCSNRWIYNINQ</sequence>
<feature type="compositionally biased region" description="Polar residues" evidence="3">
    <location>
        <begin position="605"/>
        <end position="619"/>
    </location>
</feature>
<keyword evidence="2" id="KW-1015">Disulfide bond</keyword>
<evidence type="ECO:0000256" key="2">
    <source>
        <dbReference type="ARBA" id="ARBA00023157"/>
    </source>
</evidence>
<dbReference type="PANTHER" id="PTHR36191:SF4">
    <property type="entry name" value="VWFD DOMAIN-CONTAINING PROTEIN"/>
    <property type="match status" value="1"/>
</dbReference>
<feature type="domain" description="UMOD/GP2/OIT3-like D8C" evidence="4">
    <location>
        <begin position="237"/>
        <end position="318"/>
    </location>
</feature>
<feature type="compositionally biased region" description="Low complexity" evidence="3">
    <location>
        <begin position="164"/>
        <end position="185"/>
    </location>
</feature>
<evidence type="ECO:0000256" key="1">
    <source>
        <dbReference type="ARBA" id="ARBA00022729"/>
    </source>
</evidence>
<organism evidence="5">
    <name type="scientific">Magallana gigas</name>
    <name type="common">Pacific oyster</name>
    <name type="synonym">Crassostrea gigas</name>
    <dbReference type="NCBI Taxonomy" id="29159"/>
    <lineage>
        <taxon>Eukaryota</taxon>
        <taxon>Metazoa</taxon>
        <taxon>Spiralia</taxon>
        <taxon>Lophotrochozoa</taxon>
        <taxon>Mollusca</taxon>
        <taxon>Bivalvia</taxon>
        <taxon>Autobranchia</taxon>
        <taxon>Pteriomorphia</taxon>
        <taxon>Ostreida</taxon>
        <taxon>Ostreoidea</taxon>
        <taxon>Ostreidae</taxon>
        <taxon>Magallana</taxon>
    </lineage>
</organism>
<reference evidence="5" key="1">
    <citation type="journal article" date="2012" name="Nature">
        <title>The oyster genome reveals stress adaptation and complexity of shell formation.</title>
        <authorList>
            <person name="Zhang G."/>
            <person name="Fang X."/>
            <person name="Guo X."/>
            <person name="Li L."/>
            <person name="Luo R."/>
            <person name="Xu F."/>
            <person name="Yang P."/>
            <person name="Zhang L."/>
            <person name="Wang X."/>
            <person name="Qi H."/>
            <person name="Xiong Z."/>
            <person name="Que H."/>
            <person name="Xie Y."/>
            <person name="Holland P.W."/>
            <person name="Paps J."/>
            <person name="Zhu Y."/>
            <person name="Wu F."/>
            <person name="Chen Y."/>
            <person name="Wang J."/>
            <person name="Peng C."/>
            <person name="Meng J."/>
            <person name="Yang L."/>
            <person name="Liu J."/>
            <person name="Wen B."/>
            <person name="Zhang N."/>
            <person name="Huang Z."/>
            <person name="Zhu Q."/>
            <person name="Feng Y."/>
            <person name="Mount A."/>
            <person name="Hedgecock D."/>
            <person name="Xu Z."/>
            <person name="Liu Y."/>
            <person name="Domazet-Loso T."/>
            <person name="Du Y."/>
            <person name="Sun X."/>
            <person name="Zhang S."/>
            <person name="Liu B."/>
            <person name="Cheng P."/>
            <person name="Jiang X."/>
            <person name="Li J."/>
            <person name="Fan D."/>
            <person name="Wang W."/>
            <person name="Fu W."/>
            <person name="Wang T."/>
            <person name="Wang B."/>
            <person name="Zhang J."/>
            <person name="Peng Z."/>
            <person name="Li Y."/>
            <person name="Li N."/>
            <person name="Wang J."/>
            <person name="Chen M."/>
            <person name="He Y."/>
            <person name="Tan F."/>
            <person name="Song X."/>
            <person name="Zheng Q."/>
            <person name="Huang R."/>
            <person name="Yang H."/>
            <person name="Du X."/>
            <person name="Chen L."/>
            <person name="Yang M."/>
            <person name="Gaffney P.M."/>
            <person name="Wang S."/>
            <person name="Luo L."/>
            <person name="She Z."/>
            <person name="Ming Y."/>
            <person name="Huang W."/>
            <person name="Zhang S."/>
            <person name="Huang B."/>
            <person name="Zhang Y."/>
            <person name="Qu T."/>
            <person name="Ni P."/>
            <person name="Miao G."/>
            <person name="Wang J."/>
            <person name="Wang Q."/>
            <person name="Steinberg C.E."/>
            <person name="Wang H."/>
            <person name="Li N."/>
            <person name="Qian L."/>
            <person name="Zhang G."/>
            <person name="Li Y."/>
            <person name="Yang H."/>
            <person name="Liu X."/>
            <person name="Wang J."/>
            <person name="Yin Y."/>
            <person name="Wang J."/>
        </authorList>
    </citation>
    <scope>NUCLEOTIDE SEQUENCE [LARGE SCALE GENOMIC DNA]</scope>
    <source>
        <strain evidence="5">05x7-T-G4-1.051#20</strain>
    </source>
</reference>
<feature type="compositionally biased region" description="Polar residues" evidence="3">
    <location>
        <begin position="705"/>
        <end position="719"/>
    </location>
</feature>
<protein>
    <submittedName>
        <fullName evidence="5">Pancreatic secretory granule membrane major glycoprotein GP2</fullName>
    </submittedName>
</protein>
<gene>
    <name evidence="5" type="ORF">CGI_10011382</name>
</gene>
<feature type="compositionally biased region" description="Low complexity" evidence="3">
    <location>
        <begin position="639"/>
        <end position="657"/>
    </location>
</feature>
<feature type="domain" description="UMOD/GP2/OIT3-like D8C" evidence="4">
    <location>
        <begin position="394"/>
        <end position="475"/>
    </location>
</feature>
<feature type="region of interest" description="Disordered" evidence="3">
    <location>
        <begin position="164"/>
        <end position="192"/>
    </location>
</feature>
<dbReference type="Pfam" id="PF23283">
    <property type="entry name" value="D8C_UMOD"/>
    <property type="match status" value="2"/>
</dbReference>